<keyword evidence="1" id="KW-0812">Transmembrane</keyword>
<proteinExistence type="predicted"/>
<reference evidence="2" key="1">
    <citation type="submission" date="2019-08" db="EMBL/GenBank/DDBJ databases">
        <authorList>
            <person name="Kucharzyk K."/>
            <person name="Murdoch R.W."/>
            <person name="Higgins S."/>
            <person name="Loffler F."/>
        </authorList>
    </citation>
    <scope>NUCLEOTIDE SEQUENCE</scope>
</reference>
<keyword evidence="1" id="KW-1133">Transmembrane helix</keyword>
<evidence type="ECO:0000256" key="1">
    <source>
        <dbReference type="SAM" id="Phobius"/>
    </source>
</evidence>
<accession>A0A645I875</accession>
<evidence type="ECO:0000313" key="2">
    <source>
        <dbReference type="EMBL" id="MPN47458.1"/>
    </source>
</evidence>
<dbReference type="AlphaFoldDB" id="A0A645I875"/>
<keyword evidence="1" id="KW-0472">Membrane</keyword>
<feature type="transmembrane region" description="Helical" evidence="1">
    <location>
        <begin position="28"/>
        <end position="49"/>
    </location>
</feature>
<sequence length="84" mass="9445">MGISIGTTFVLLGNNINGRSLKHRAAKFGFLIFGLNWAVFLVFMPLLFSGYITDVLLRIIIDTTLVTISSYLTLSQWQAHKKKI</sequence>
<gene>
    <name evidence="2" type="ORF">SDC9_195060</name>
</gene>
<organism evidence="2">
    <name type="scientific">bioreactor metagenome</name>
    <dbReference type="NCBI Taxonomy" id="1076179"/>
    <lineage>
        <taxon>unclassified sequences</taxon>
        <taxon>metagenomes</taxon>
        <taxon>ecological metagenomes</taxon>
    </lineage>
</organism>
<comment type="caution">
    <text evidence="2">The sequence shown here is derived from an EMBL/GenBank/DDBJ whole genome shotgun (WGS) entry which is preliminary data.</text>
</comment>
<protein>
    <submittedName>
        <fullName evidence="2">Uncharacterized protein</fullName>
    </submittedName>
</protein>
<feature type="transmembrane region" description="Helical" evidence="1">
    <location>
        <begin position="55"/>
        <end position="74"/>
    </location>
</feature>
<name>A0A645I875_9ZZZZ</name>
<dbReference type="EMBL" id="VSSQ01108962">
    <property type="protein sequence ID" value="MPN47458.1"/>
    <property type="molecule type" value="Genomic_DNA"/>
</dbReference>